<reference evidence="1 2" key="1">
    <citation type="journal article" date="2014" name="Am. J. Bot.">
        <title>Genome assembly and annotation for red clover (Trifolium pratense; Fabaceae).</title>
        <authorList>
            <person name="Istvanek J."/>
            <person name="Jaros M."/>
            <person name="Krenek A."/>
            <person name="Repkova J."/>
        </authorList>
    </citation>
    <scope>NUCLEOTIDE SEQUENCE [LARGE SCALE GENOMIC DNA]</scope>
    <source>
        <strain evidence="2">cv. Tatra</strain>
        <tissue evidence="1">Young leaves</tissue>
    </source>
</reference>
<dbReference type="Proteomes" id="UP000236291">
    <property type="component" value="Unassembled WGS sequence"/>
</dbReference>
<sequence length="156" mass="18057">MKIPKGDVAQMVERSLSMRELRKIESWSSLFKRCGSHGVRKVKKFNVALLVKWCWQLKTERGGLWRQVLTHKYEEVRGEIDLGGKKASTWWKDIDSISKGLFNEIDNWFEKRLFRKLGSREDSLFWDDPLLGEGGGVLEGRVGARDVSCLLGRRNC</sequence>
<comment type="caution">
    <text evidence="1">The sequence shown here is derived from an EMBL/GenBank/DDBJ whole genome shotgun (WGS) entry which is preliminary data.</text>
</comment>
<accession>A0A2K3NFS5</accession>
<reference evidence="1 2" key="2">
    <citation type="journal article" date="2017" name="Front. Plant Sci.">
        <title>Gene Classification and Mining of Molecular Markers Useful in Red Clover (Trifolium pratense) Breeding.</title>
        <authorList>
            <person name="Istvanek J."/>
            <person name="Dluhosova J."/>
            <person name="Dluhos P."/>
            <person name="Patkova L."/>
            <person name="Nedelnik J."/>
            <person name="Repkova J."/>
        </authorList>
    </citation>
    <scope>NUCLEOTIDE SEQUENCE [LARGE SCALE GENOMIC DNA]</scope>
    <source>
        <strain evidence="2">cv. Tatra</strain>
        <tissue evidence="1">Young leaves</tissue>
    </source>
</reference>
<organism evidence="1 2">
    <name type="scientific">Trifolium pratense</name>
    <name type="common">Red clover</name>
    <dbReference type="NCBI Taxonomy" id="57577"/>
    <lineage>
        <taxon>Eukaryota</taxon>
        <taxon>Viridiplantae</taxon>
        <taxon>Streptophyta</taxon>
        <taxon>Embryophyta</taxon>
        <taxon>Tracheophyta</taxon>
        <taxon>Spermatophyta</taxon>
        <taxon>Magnoliopsida</taxon>
        <taxon>eudicotyledons</taxon>
        <taxon>Gunneridae</taxon>
        <taxon>Pentapetalae</taxon>
        <taxon>rosids</taxon>
        <taxon>fabids</taxon>
        <taxon>Fabales</taxon>
        <taxon>Fabaceae</taxon>
        <taxon>Papilionoideae</taxon>
        <taxon>50 kb inversion clade</taxon>
        <taxon>NPAAA clade</taxon>
        <taxon>Hologalegina</taxon>
        <taxon>IRL clade</taxon>
        <taxon>Trifolieae</taxon>
        <taxon>Trifolium</taxon>
    </lineage>
</organism>
<name>A0A2K3NFS5_TRIPR</name>
<proteinExistence type="predicted"/>
<keyword evidence="1" id="KW-0240">DNA-directed RNA polymerase</keyword>
<dbReference type="EMBL" id="ASHM01020661">
    <property type="protein sequence ID" value="PNY01891.1"/>
    <property type="molecule type" value="Genomic_DNA"/>
</dbReference>
<protein>
    <submittedName>
        <fullName evidence="1">DNA-directed RNA polymerase</fullName>
    </submittedName>
</protein>
<evidence type="ECO:0000313" key="1">
    <source>
        <dbReference type="EMBL" id="PNY01891.1"/>
    </source>
</evidence>
<gene>
    <name evidence="1" type="ORF">L195_g025194</name>
</gene>
<keyword evidence="1" id="KW-0804">Transcription</keyword>
<evidence type="ECO:0000313" key="2">
    <source>
        <dbReference type="Proteomes" id="UP000236291"/>
    </source>
</evidence>
<dbReference type="AlphaFoldDB" id="A0A2K3NFS5"/>
<dbReference type="GO" id="GO:0000428">
    <property type="term" value="C:DNA-directed RNA polymerase complex"/>
    <property type="evidence" value="ECO:0007669"/>
    <property type="project" value="UniProtKB-KW"/>
</dbReference>